<evidence type="ECO:0000256" key="1">
    <source>
        <dbReference type="SAM" id="MobiDB-lite"/>
    </source>
</evidence>
<reference evidence="2 3" key="1">
    <citation type="submission" date="2014-02" db="EMBL/GenBank/DDBJ databases">
        <title>The genome sequence of Colletotrichum salicis CBS 607.94.</title>
        <authorList>
            <person name="Baroncelli R."/>
            <person name="Thon M.R."/>
        </authorList>
    </citation>
    <scope>NUCLEOTIDE SEQUENCE [LARGE SCALE GENOMIC DNA]</scope>
    <source>
        <strain evidence="2 3">CBS 607.94</strain>
    </source>
</reference>
<organism evidence="2 3">
    <name type="scientific">Colletotrichum salicis</name>
    <dbReference type="NCBI Taxonomy" id="1209931"/>
    <lineage>
        <taxon>Eukaryota</taxon>
        <taxon>Fungi</taxon>
        <taxon>Dikarya</taxon>
        <taxon>Ascomycota</taxon>
        <taxon>Pezizomycotina</taxon>
        <taxon>Sordariomycetes</taxon>
        <taxon>Hypocreomycetidae</taxon>
        <taxon>Glomerellales</taxon>
        <taxon>Glomerellaceae</taxon>
        <taxon>Colletotrichum</taxon>
        <taxon>Colletotrichum acutatum species complex</taxon>
    </lineage>
</organism>
<protein>
    <submittedName>
        <fullName evidence="2">Uncharacterized protein</fullName>
    </submittedName>
</protein>
<dbReference type="OrthoDB" id="5236983at2759"/>
<sequence length="259" mass="29370">MEQPMTVDQGTQNSVSEETRDVSLQCQDVEKCQHPPFPKPCSQFLLPPTSWDTPPCFPLSVGVYGATSLLKLTCQNFYACEPRPQQVAARLEFVQIFLEAMAGSTAWGGLIPEELEEFEQNRCSDTKLDSLARKLEGSLHEMLLCLDDFFFFGALTRHPHKPAHSNDETSKYSHLHLMTGFGILKGEVTDCFAESRPRYNSDRWFAEICLYPKIGDPKIPGSEVERISFVENVASLIHEMVHAYIQMPQWLRSNIHEAT</sequence>
<dbReference type="EMBL" id="JFFI01000414">
    <property type="protein sequence ID" value="KXH67872.1"/>
    <property type="molecule type" value="Genomic_DNA"/>
</dbReference>
<name>A0A135V5C0_9PEZI</name>
<feature type="region of interest" description="Disordered" evidence="1">
    <location>
        <begin position="1"/>
        <end position="20"/>
    </location>
</feature>
<accession>A0A135V5C0</accession>
<dbReference type="Proteomes" id="UP000070121">
    <property type="component" value="Unassembled WGS sequence"/>
</dbReference>
<evidence type="ECO:0000313" key="2">
    <source>
        <dbReference type="EMBL" id="KXH67872.1"/>
    </source>
</evidence>
<gene>
    <name evidence="2" type="ORF">CSAL01_01698</name>
</gene>
<keyword evidence="3" id="KW-1185">Reference proteome</keyword>
<evidence type="ECO:0000313" key="3">
    <source>
        <dbReference type="Proteomes" id="UP000070121"/>
    </source>
</evidence>
<comment type="caution">
    <text evidence="2">The sequence shown here is derived from an EMBL/GenBank/DDBJ whole genome shotgun (WGS) entry which is preliminary data.</text>
</comment>
<proteinExistence type="predicted"/>
<dbReference type="AlphaFoldDB" id="A0A135V5C0"/>